<dbReference type="OrthoDB" id="1434354at2759"/>
<dbReference type="GO" id="GO:1902936">
    <property type="term" value="F:phosphatidylinositol bisphosphate binding"/>
    <property type="evidence" value="ECO:0007669"/>
    <property type="project" value="TreeGrafter"/>
</dbReference>
<evidence type="ECO:0000313" key="3">
    <source>
        <dbReference type="Proteomes" id="UP001154078"/>
    </source>
</evidence>
<dbReference type="PRINTS" id="PR00180">
    <property type="entry name" value="CRETINALDHBP"/>
</dbReference>
<dbReference type="PROSITE" id="PS50191">
    <property type="entry name" value="CRAL_TRIO"/>
    <property type="match status" value="1"/>
</dbReference>
<keyword evidence="3" id="KW-1185">Reference proteome</keyword>
<evidence type="ECO:0000313" key="2">
    <source>
        <dbReference type="EMBL" id="CAH0548869.1"/>
    </source>
</evidence>
<organism evidence="2 3">
    <name type="scientific">Brassicogethes aeneus</name>
    <name type="common">Rape pollen beetle</name>
    <name type="synonym">Meligethes aeneus</name>
    <dbReference type="NCBI Taxonomy" id="1431903"/>
    <lineage>
        <taxon>Eukaryota</taxon>
        <taxon>Metazoa</taxon>
        <taxon>Ecdysozoa</taxon>
        <taxon>Arthropoda</taxon>
        <taxon>Hexapoda</taxon>
        <taxon>Insecta</taxon>
        <taxon>Pterygota</taxon>
        <taxon>Neoptera</taxon>
        <taxon>Endopterygota</taxon>
        <taxon>Coleoptera</taxon>
        <taxon>Polyphaga</taxon>
        <taxon>Cucujiformia</taxon>
        <taxon>Nitidulidae</taxon>
        <taxon>Meligethinae</taxon>
        <taxon>Brassicogethes</taxon>
    </lineage>
</organism>
<dbReference type="CDD" id="cd00170">
    <property type="entry name" value="SEC14"/>
    <property type="match status" value="1"/>
</dbReference>
<sequence length="275" mass="32009">MDFDFEAQDVINEGRTSQKAIEEIKTFISNNEDIPTIPDQMIVLFLLSCRNDIEFTEKTIKAYYKCKKNAPEIFDDRDMSKEDLQLALKTVKMASVPRRTEDNHTVHVLKLDDSNYGNFELVPIMKASYMLLDVTQQVNPPDGLIVVIDMKPLRLMHLMKLKIGAIRKYITFLQEGFPIKLKEIHLLNAVYFVDKVMNIVKSCMNSELVDMLKIHQSDIDMNEFYEKHLSSKYLPSDYGGELPSVDKLAEITLEKLKNRQAFFDEEERIRKEICK</sequence>
<dbReference type="GO" id="GO:0016020">
    <property type="term" value="C:membrane"/>
    <property type="evidence" value="ECO:0007669"/>
    <property type="project" value="TreeGrafter"/>
</dbReference>
<evidence type="ECO:0000259" key="1">
    <source>
        <dbReference type="PROSITE" id="PS50191"/>
    </source>
</evidence>
<dbReference type="PANTHER" id="PTHR10174:SF213">
    <property type="entry name" value="CRAL-TRIO DOMAIN-CONTAINING PROTEIN"/>
    <property type="match status" value="1"/>
</dbReference>
<reference evidence="2" key="1">
    <citation type="submission" date="2021-12" db="EMBL/GenBank/DDBJ databases">
        <authorList>
            <person name="King R."/>
        </authorList>
    </citation>
    <scope>NUCLEOTIDE SEQUENCE</scope>
</reference>
<protein>
    <recommendedName>
        <fullName evidence="1">CRAL-TRIO domain-containing protein</fullName>
    </recommendedName>
</protein>
<dbReference type="InterPro" id="IPR036273">
    <property type="entry name" value="CRAL/TRIO_N_dom_sf"/>
</dbReference>
<dbReference type="SUPFAM" id="SSF52087">
    <property type="entry name" value="CRAL/TRIO domain"/>
    <property type="match status" value="1"/>
</dbReference>
<dbReference type="Pfam" id="PF00650">
    <property type="entry name" value="CRAL_TRIO"/>
    <property type="match status" value="1"/>
</dbReference>
<accession>A0A9P0FD01</accession>
<dbReference type="InterPro" id="IPR001251">
    <property type="entry name" value="CRAL-TRIO_dom"/>
</dbReference>
<dbReference type="InterPro" id="IPR036865">
    <property type="entry name" value="CRAL-TRIO_dom_sf"/>
</dbReference>
<dbReference type="Gene3D" id="3.40.525.10">
    <property type="entry name" value="CRAL-TRIO lipid binding domain"/>
    <property type="match status" value="1"/>
</dbReference>
<feature type="domain" description="CRAL-TRIO" evidence="1">
    <location>
        <begin position="124"/>
        <end position="246"/>
    </location>
</feature>
<dbReference type="EMBL" id="OV121141">
    <property type="protein sequence ID" value="CAH0548869.1"/>
    <property type="molecule type" value="Genomic_DNA"/>
</dbReference>
<dbReference type="PANTHER" id="PTHR10174">
    <property type="entry name" value="ALPHA-TOCOPHEROL TRANSFER PROTEIN-RELATED"/>
    <property type="match status" value="1"/>
</dbReference>
<dbReference type="SUPFAM" id="SSF46938">
    <property type="entry name" value="CRAL/TRIO N-terminal domain"/>
    <property type="match status" value="1"/>
</dbReference>
<dbReference type="AlphaFoldDB" id="A0A9P0FD01"/>
<name>A0A9P0FD01_BRAAE</name>
<gene>
    <name evidence="2" type="ORF">MELIAE_LOCUS2231</name>
</gene>
<proteinExistence type="predicted"/>
<dbReference type="Proteomes" id="UP001154078">
    <property type="component" value="Chromosome 10"/>
</dbReference>